<reference evidence="3" key="1">
    <citation type="journal article" date="2017" name="Nat. Commun.">
        <title>The asparagus genome sheds light on the origin and evolution of a young Y chromosome.</title>
        <authorList>
            <person name="Harkess A."/>
            <person name="Zhou J."/>
            <person name="Xu C."/>
            <person name="Bowers J.E."/>
            <person name="Van der Hulst R."/>
            <person name="Ayyampalayam S."/>
            <person name="Mercati F."/>
            <person name="Riccardi P."/>
            <person name="McKain M.R."/>
            <person name="Kakrana A."/>
            <person name="Tang H."/>
            <person name="Ray J."/>
            <person name="Groenendijk J."/>
            <person name="Arikit S."/>
            <person name="Mathioni S.M."/>
            <person name="Nakano M."/>
            <person name="Shan H."/>
            <person name="Telgmann-Rauber A."/>
            <person name="Kanno A."/>
            <person name="Yue Z."/>
            <person name="Chen H."/>
            <person name="Li W."/>
            <person name="Chen Y."/>
            <person name="Xu X."/>
            <person name="Zhang Y."/>
            <person name="Luo S."/>
            <person name="Chen H."/>
            <person name="Gao J."/>
            <person name="Mao Z."/>
            <person name="Pires J.C."/>
            <person name="Luo M."/>
            <person name="Kudrna D."/>
            <person name="Wing R.A."/>
            <person name="Meyers B.C."/>
            <person name="Yi K."/>
            <person name="Kong H."/>
            <person name="Lavrijsen P."/>
            <person name="Sunseri F."/>
            <person name="Falavigna A."/>
            <person name="Ye Y."/>
            <person name="Leebens-Mack J.H."/>
            <person name="Chen G."/>
        </authorList>
    </citation>
    <scope>NUCLEOTIDE SEQUENCE [LARGE SCALE GENOMIC DNA]</scope>
    <source>
        <strain evidence="3">cv. DH0086</strain>
    </source>
</reference>
<evidence type="ECO:0000256" key="1">
    <source>
        <dbReference type="SAM" id="Phobius"/>
    </source>
</evidence>
<evidence type="ECO:0000313" key="3">
    <source>
        <dbReference type="Proteomes" id="UP000243459"/>
    </source>
</evidence>
<sequence length="112" mass="13527">MLRDQVDRFKAYLLEMNCCAHDPIKRRQQLDFHWLMRSELCLIRVFEECSPRFLRICWVIQDALCLLQGIPKIELILIAYAYTLADVVIQVAWQLILFWMTRKKVKKEKKRA</sequence>
<dbReference type="Proteomes" id="UP000243459">
    <property type="component" value="Chromosome 1"/>
</dbReference>
<feature type="transmembrane region" description="Helical" evidence="1">
    <location>
        <begin position="77"/>
        <end position="101"/>
    </location>
</feature>
<dbReference type="AlphaFoldDB" id="A0A5P1FW03"/>
<name>A0A5P1FW03_ASPOF</name>
<keyword evidence="1" id="KW-1133">Transmembrane helix</keyword>
<dbReference type="EMBL" id="CM007381">
    <property type="protein sequence ID" value="ONK81379.1"/>
    <property type="molecule type" value="Genomic_DNA"/>
</dbReference>
<accession>A0A5P1FW03</accession>
<protein>
    <submittedName>
        <fullName evidence="2">Uncharacterized protein</fullName>
    </submittedName>
</protein>
<organism evidence="2 3">
    <name type="scientific">Asparagus officinalis</name>
    <name type="common">Garden asparagus</name>
    <dbReference type="NCBI Taxonomy" id="4686"/>
    <lineage>
        <taxon>Eukaryota</taxon>
        <taxon>Viridiplantae</taxon>
        <taxon>Streptophyta</taxon>
        <taxon>Embryophyta</taxon>
        <taxon>Tracheophyta</taxon>
        <taxon>Spermatophyta</taxon>
        <taxon>Magnoliopsida</taxon>
        <taxon>Liliopsida</taxon>
        <taxon>Asparagales</taxon>
        <taxon>Asparagaceae</taxon>
        <taxon>Asparagoideae</taxon>
        <taxon>Asparagus</taxon>
    </lineage>
</organism>
<evidence type="ECO:0000313" key="2">
    <source>
        <dbReference type="EMBL" id="ONK81379.1"/>
    </source>
</evidence>
<keyword evidence="1" id="KW-0812">Transmembrane</keyword>
<proteinExistence type="predicted"/>
<keyword evidence="3" id="KW-1185">Reference proteome</keyword>
<keyword evidence="1" id="KW-0472">Membrane</keyword>
<dbReference type="Gramene" id="ONK81379">
    <property type="protein sequence ID" value="ONK81379"/>
    <property type="gene ID" value="A4U43_C01F28410"/>
</dbReference>
<gene>
    <name evidence="2" type="ORF">A4U43_C01F28410</name>
</gene>